<dbReference type="InterPro" id="IPR033913">
    <property type="entry name" value="MTH1175_dom"/>
</dbReference>
<proteinExistence type="predicted"/>
<sequence>MKVAVTYDEEEMIFQHFGHTERFKLYEIENGEVVSSEVVDTAGAGHEALAAFLAERGVQTLICGGIGSGAVQALGMAGIQVYGGITGLADYAVEALIRGVLAHDPNPNCKHHEEEDHECCHGEGQGCCH</sequence>
<dbReference type="SUPFAM" id="SSF53146">
    <property type="entry name" value="Nitrogenase accessory factor-like"/>
    <property type="match status" value="1"/>
</dbReference>
<dbReference type="CDD" id="cd00851">
    <property type="entry name" value="MTH1175"/>
    <property type="match status" value="1"/>
</dbReference>
<dbReference type="InterPro" id="IPR036105">
    <property type="entry name" value="DiNase_FeMo-co_biosyn_sf"/>
</dbReference>
<dbReference type="AlphaFoldDB" id="A0A9D1G6H4"/>
<dbReference type="InterPro" id="IPR003731">
    <property type="entry name" value="Di-Nase_FeMo-co_biosynth"/>
</dbReference>
<reference evidence="2" key="2">
    <citation type="journal article" date="2021" name="PeerJ">
        <title>Extensive microbial diversity within the chicken gut microbiome revealed by metagenomics and culture.</title>
        <authorList>
            <person name="Gilroy R."/>
            <person name="Ravi A."/>
            <person name="Getino M."/>
            <person name="Pursley I."/>
            <person name="Horton D.L."/>
            <person name="Alikhan N.F."/>
            <person name="Baker D."/>
            <person name="Gharbi K."/>
            <person name="Hall N."/>
            <person name="Watson M."/>
            <person name="Adriaenssens E.M."/>
            <person name="Foster-Nyarko E."/>
            <person name="Jarju S."/>
            <person name="Secka A."/>
            <person name="Antonio M."/>
            <person name="Oren A."/>
            <person name="Chaudhuri R.R."/>
            <person name="La Ragione R."/>
            <person name="Hildebrand F."/>
            <person name="Pallen M.J."/>
        </authorList>
    </citation>
    <scope>NUCLEOTIDE SEQUENCE</scope>
    <source>
        <strain evidence="2">ChiHecec3B27-6122</strain>
    </source>
</reference>
<feature type="domain" description="Dinitrogenase iron-molybdenum cofactor biosynthesis" evidence="1">
    <location>
        <begin position="10"/>
        <end position="97"/>
    </location>
</feature>
<dbReference type="PANTHER" id="PTHR33937:SF2">
    <property type="entry name" value="DINITROGENASE IRON-MOLYBDENUM COFACTOR BIOSYNTHESIS DOMAIN-CONTAINING PROTEIN"/>
    <property type="match status" value="1"/>
</dbReference>
<organism evidence="2 3">
    <name type="scientific">Candidatus Scatomorpha pullistercoris</name>
    <dbReference type="NCBI Taxonomy" id="2840929"/>
    <lineage>
        <taxon>Bacteria</taxon>
        <taxon>Bacillati</taxon>
        <taxon>Bacillota</taxon>
        <taxon>Clostridia</taxon>
        <taxon>Eubacteriales</taxon>
        <taxon>Candidatus Scatomorpha</taxon>
    </lineage>
</organism>
<dbReference type="InterPro" id="IPR051840">
    <property type="entry name" value="NifX/NifY_domain"/>
</dbReference>
<reference evidence="2" key="1">
    <citation type="submission" date="2020-10" db="EMBL/GenBank/DDBJ databases">
        <authorList>
            <person name="Gilroy R."/>
        </authorList>
    </citation>
    <scope>NUCLEOTIDE SEQUENCE</scope>
    <source>
        <strain evidence="2">ChiHecec3B27-6122</strain>
    </source>
</reference>
<comment type="caution">
    <text evidence="2">The sequence shown here is derived from an EMBL/GenBank/DDBJ whole genome shotgun (WGS) entry which is preliminary data.</text>
</comment>
<protein>
    <submittedName>
        <fullName evidence="2">NifB/NifX family molybdenum-iron cluster-binding protein</fullName>
    </submittedName>
</protein>
<dbReference type="Pfam" id="PF02579">
    <property type="entry name" value="Nitro_FeMo-Co"/>
    <property type="match status" value="1"/>
</dbReference>
<gene>
    <name evidence="2" type="ORF">IAD42_10325</name>
</gene>
<dbReference type="EMBL" id="DVJS01000261">
    <property type="protein sequence ID" value="HIS98360.1"/>
    <property type="molecule type" value="Genomic_DNA"/>
</dbReference>
<dbReference type="Proteomes" id="UP000886876">
    <property type="component" value="Unassembled WGS sequence"/>
</dbReference>
<dbReference type="Gene3D" id="3.30.420.130">
    <property type="entry name" value="Dinitrogenase iron-molybdenum cofactor biosynthesis domain"/>
    <property type="match status" value="1"/>
</dbReference>
<dbReference type="PANTHER" id="PTHR33937">
    <property type="entry name" value="IRON-MOLYBDENUM PROTEIN-RELATED-RELATED"/>
    <property type="match status" value="1"/>
</dbReference>
<evidence type="ECO:0000313" key="3">
    <source>
        <dbReference type="Proteomes" id="UP000886876"/>
    </source>
</evidence>
<evidence type="ECO:0000313" key="2">
    <source>
        <dbReference type="EMBL" id="HIS98360.1"/>
    </source>
</evidence>
<name>A0A9D1G6H4_9FIRM</name>
<evidence type="ECO:0000259" key="1">
    <source>
        <dbReference type="Pfam" id="PF02579"/>
    </source>
</evidence>
<accession>A0A9D1G6H4</accession>